<dbReference type="InterPro" id="IPR025700">
    <property type="entry name" value="Lys/Orn_oxygenase"/>
</dbReference>
<comment type="caution">
    <text evidence="8">The sequence shown here is derived from an EMBL/GenBank/DDBJ whole genome shotgun (WGS) entry which is preliminary data.</text>
</comment>
<protein>
    <submittedName>
        <fullName evidence="8">SidA/IucD/PvdA family monooxygenase</fullName>
    </submittedName>
</protein>
<evidence type="ECO:0000313" key="8">
    <source>
        <dbReference type="EMBL" id="MEJ5021447.1"/>
    </source>
</evidence>
<dbReference type="RefSeq" id="WP_339561765.1">
    <property type="nucleotide sequence ID" value="NZ_JBBGZH010000002.1"/>
</dbReference>
<evidence type="ECO:0000256" key="3">
    <source>
        <dbReference type="ARBA" id="ARBA00007588"/>
    </source>
</evidence>
<keyword evidence="5" id="KW-0274">FAD</keyword>
<accession>A0ABU8PGS4</accession>
<name>A0ABU8PGS4_9HYPH</name>
<dbReference type="EMBL" id="JBBGZH010000002">
    <property type="protein sequence ID" value="MEJ5021447.1"/>
    <property type="molecule type" value="Genomic_DNA"/>
</dbReference>
<evidence type="ECO:0000256" key="2">
    <source>
        <dbReference type="ARBA" id="ARBA00004924"/>
    </source>
</evidence>
<keyword evidence="4" id="KW-0285">Flavoprotein</keyword>
<sequence>MEPDRRPYSLSERTSCPKTVLHFSQWAPTHPVDEPRRHAIVEHQKLASDGISASTIKAIYRRLYEQRHLGSDAMQAALLPYREVLDLKQDGASLSIVMRNGFDGTIEMLSADHLTFATGYKFSLPECLSAIQHRLSVVEGRSLRVGADFAFDWNGSVDRRIFVLNAGRLSHGIAEPQLSLMAWRSAVITNALLNRAHFDLDLPDTAIRWTNGELRSEPSQLRLG</sequence>
<evidence type="ECO:0000256" key="4">
    <source>
        <dbReference type="ARBA" id="ARBA00022630"/>
    </source>
</evidence>
<evidence type="ECO:0000256" key="5">
    <source>
        <dbReference type="ARBA" id="ARBA00022827"/>
    </source>
</evidence>
<keyword evidence="9" id="KW-1185">Reference proteome</keyword>
<organism evidence="8 9">
    <name type="scientific">Ochrobactrum vermis</name>
    <dbReference type="NCBI Taxonomy" id="1827297"/>
    <lineage>
        <taxon>Bacteria</taxon>
        <taxon>Pseudomonadati</taxon>
        <taxon>Pseudomonadota</taxon>
        <taxon>Alphaproteobacteria</taxon>
        <taxon>Hyphomicrobiales</taxon>
        <taxon>Brucellaceae</taxon>
        <taxon>Brucella/Ochrobactrum group</taxon>
        <taxon>Ochrobactrum</taxon>
    </lineage>
</organism>
<evidence type="ECO:0000313" key="9">
    <source>
        <dbReference type="Proteomes" id="UP001375812"/>
    </source>
</evidence>
<evidence type="ECO:0000256" key="6">
    <source>
        <dbReference type="ARBA" id="ARBA00022857"/>
    </source>
</evidence>
<dbReference type="Gene3D" id="3.50.50.60">
    <property type="entry name" value="FAD/NAD(P)-binding domain"/>
    <property type="match status" value="1"/>
</dbReference>
<dbReference type="Pfam" id="PF13434">
    <property type="entry name" value="Lys_Orn_oxgnase"/>
    <property type="match status" value="1"/>
</dbReference>
<dbReference type="PANTHER" id="PTHR42802:SF1">
    <property type="entry name" value="L-ORNITHINE N(5)-MONOOXYGENASE"/>
    <property type="match status" value="1"/>
</dbReference>
<reference evidence="8 9" key="1">
    <citation type="submission" date="2023-12" db="EMBL/GenBank/DDBJ databases">
        <title>Gut-associated functions are favored during microbiome assembly across C. elegans life.</title>
        <authorList>
            <person name="Zimmermann J."/>
        </authorList>
    </citation>
    <scope>NUCLEOTIDE SEQUENCE [LARGE SCALE GENOMIC DNA]</scope>
    <source>
        <strain evidence="8 9">MYb71</strain>
    </source>
</reference>
<keyword evidence="8" id="KW-0503">Monooxygenase</keyword>
<dbReference type="PANTHER" id="PTHR42802">
    <property type="entry name" value="MONOOXYGENASE"/>
    <property type="match status" value="1"/>
</dbReference>
<comment type="similarity">
    <text evidence="3">Belongs to the lysine N(6)-hydroxylase/L-ornithine N(5)-oxygenase family.</text>
</comment>
<dbReference type="Proteomes" id="UP001375812">
    <property type="component" value="Unassembled WGS sequence"/>
</dbReference>
<dbReference type="GO" id="GO:0004497">
    <property type="term" value="F:monooxygenase activity"/>
    <property type="evidence" value="ECO:0007669"/>
    <property type="project" value="UniProtKB-KW"/>
</dbReference>
<dbReference type="InterPro" id="IPR036188">
    <property type="entry name" value="FAD/NAD-bd_sf"/>
</dbReference>
<proteinExistence type="inferred from homology"/>
<keyword evidence="7" id="KW-0560">Oxidoreductase</keyword>
<comment type="pathway">
    <text evidence="2">Siderophore biosynthesis.</text>
</comment>
<gene>
    <name evidence="8" type="ORF">WH297_17180</name>
</gene>
<comment type="cofactor">
    <cofactor evidence="1">
        <name>FAD</name>
        <dbReference type="ChEBI" id="CHEBI:57692"/>
    </cofactor>
</comment>
<evidence type="ECO:0000256" key="1">
    <source>
        <dbReference type="ARBA" id="ARBA00001974"/>
    </source>
</evidence>
<keyword evidence="6" id="KW-0521">NADP</keyword>
<evidence type="ECO:0000256" key="7">
    <source>
        <dbReference type="ARBA" id="ARBA00023002"/>
    </source>
</evidence>